<name>A0ABS6EMP1_9CLOT</name>
<accession>A0ABS6EMP1</accession>
<evidence type="ECO:0000313" key="4">
    <source>
        <dbReference type="Proteomes" id="UP000726170"/>
    </source>
</evidence>
<sequence>MNKVVLIGRMTKDPELKFTPGNGTAIANFSIAVDRRFSKEKEVDYIPIVVWGKQAESVANYMTKGKLIAISGRIQARNYEAKDRTKRYITEVVADEVQFLEWGNKEKSDYDNDITLIDDGEIPF</sequence>
<dbReference type="PIRSF" id="PIRSF002070">
    <property type="entry name" value="SSB"/>
    <property type="match status" value="1"/>
</dbReference>
<dbReference type="GO" id="GO:0003677">
    <property type="term" value="F:DNA binding"/>
    <property type="evidence" value="ECO:0007669"/>
    <property type="project" value="UniProtKB-KW"/>
</dbReference>
<dbReference type="InterPro" id="IPR000424">
    <property type="entry name" value="Primosome_PriB/ssb"/>
</dbReference>
<reference evidence="3 4" key="1">
    <citation type="submission" date="2021-06" db="EMBL/GenBank/DDBJ databases">
        <authorList>
            <person name="Sun Q."/>
            <person name="Li D."/>
        </authorList>
    </citation>
    <scope>NUCLEOTIDE SEQUENCE [LARGE SCALE GENOMIC DNA]</scope>
    <source>
        <strain evidence="3 4">MSJ-11</strain>
    </source>
</reference>
<comment type="caution">
    <text evidence="3">The sequence shown here is derived from an EMBL/GenBank/DDBJ whole genome shotgun (WGS) entry which is preliminary data.</text>
</comment>
<evidence type="ECO:0000256" key="1">
    <source>
        <dbReference type="HAMAP-Rule" id="MF_00984"/>
    </source>
</evidence>
<dbReference type="PROSITE" id="PS50935">
    <property type="entry name" value="SSB"/>
    <property type="match status" value="1"/>
</dbReference>
<dbReference type="HAMAP" id="MF_00984">
    <property type="entry name" value="SSB"/>
    <property type="match status" value="1"/>
</dbReference>
<comment type="subunit">
    <text evidence="1">Homotetramer.</text>
</comment>
<comment type="caution">
    <text evidence="1">Lacks conserved residue(s) required for the propagation of feature annotation.</text>
</comment>
<gene>
    <name evidence="3" type="ORF">KQI86_19530</name>
</gene>
<dbReference type="PANTHER" id="PTHR10302:SF27">
    <property type="entry name" value="SINGLE-STRANDED DNA-BINDING PROTEIN"/>
    <property type="match status" value="1"/>
</dbReference>
<keyword evidence="4" id="KW-1185">Reference proteome</keyword>
<keyword evidence="1 2" id="KW-0238">DNA-binding</keyword>
<protein>
    <recommendedName>
        <fullName evidence="1 2">Single-stranded DNA-binding protein</fullName>
        <shortName evidence="1">SSB</shortName>
    </recommendedName>
</protein>
<dbReference type="PANTHER" id="PTHR10302">
    <property type="entry name" value="SINGLE-STRANDED DNA-BINDING PROTEIN"/>
    <property type="match status" value="1"/>
</dbReference>
<dbReference type="RefSeq" id="WP_216441101.1">
    <property type="nucleotide sequence ID" value="NZ_JAHLQF010000006.1"/>
</dbReference>
<dbReference type="InterPro" id="IPR011344">
    <property type="entry name" value="ssDNA-bd"/>
</dbReference>
<dbReference type="NCBIfam" id="TIGR00621">
    <property type="entry name" value="ssb"/>
    <property type="match status" value="1"/>
</dbReference>
<dbReference type="CDD" id="cd04496">
    <property type="entry name" value="SSB_OBF"/>
    <property type="match status" value="1"/>
</dbReference>
<evidence type="ECO:0000256" key="2">
    <source>
        <dbReference type="PIRNR" id="PIRNR002070"/>
    </source>
</evidence>
<evidence type="ECO:0000313" key="3">
    <source>
        <dbReference type="EMBL" id="MBU5486496.1"/>
    </source>
</evidence>
<proteinExistence type="inferred from homology"/>
<dbReference type="EMBL" id="JAHLQF010000006">
    <property type="protein sequence ID" value="MBU5486496.1"/>
    <property type="molecule type" value="Genomic_DNA"/>
</dbReference>
<dbReference type="Proteomes" id="UP000726170">
    <property type="component" value="Unassembled WGS sequence"/>
</dbReference>
<dbReference type="Pfam" id="PF00436">
    <property type="entry name" value="SSB"/>
    <property type="match status" value="1"/>
</dbReference>
<organism evidence="3 4">
    <name type="scientific">Clostridium mobile</name>
    <dbReference type="NCBI Taxonomy" id="2841512"/>
    <lineage>
        <taxon>Bacteria</taxon>
        <taxon>Bacillati</taxon>
        <taxon>Bacillota</taxon>
        <taxon>Clostridia</taxon>
        <taxon>Eubacteriales</taxon>
        <taxon>Clostridiaceae</taxon>
        <taxon>Clostridium</taxon>
    </lineage>
</organism>